<dbReference type="OMA" id="PTITCAT"/>
<dbReference type="eggNOG" id="KOG2319">
    <property type="taxonomic scope" value="Eukaryota"/>
</dbReference>
<dbReference type="InterPro" id="IPR037191">
    <property type="entry name" value="VPS9_dom_sf"/>
</dbReference>
<dbReference type="SMART" id="SM00167">
    <property type="entry name" value="VPS9"/>
    <property type="match status" value="1"/>
</dbReference>
<dbReference type="InterPro" id="IPR041545">
    <property type="entry name" value="DUF5601"/>
</dbReference>
<dbReference type="GO" id="GO:0005829">
    <property type="term" value="C:cytosol"/>
    <property type="evidence" value="ECO:0000318"/>
    <property type="project" value="GO_Central"/>
</dbReference>
<dbReference type="InterPro" id="IPR003123">
    <property type="entry name" value="VPS9"/>
</dbReference>
<dbReference type="CTD" id="20215994"/>
<dbReference type="GO" id="GO:0003677">
    <property type="term" value="F:DNA binding"/>
    <property type="evidence" value="ECO:0007669"/>
    <property type="project" value="InterPro"/>
</dbReference>
<dbReference type="PANTHER" id="PTHR23101:SF122">
    <property type="entry name" value="RABAPTIN-5-ASSOCIATED EXCHANGE FACTOR FOR RAB5"/>
    <property type="match status" value="1"/>
</dbReference>
<reference evidence="7 9" key="2">
    <citation type="journal article" date="2013" name="Nature">
        <title>Insights into bilaterian evolution from three spiralian genomes.</title>
        <authorList>
            <person name="Simakov O."/>
            <person name="Marletaz F."/>
            <person name="Cho S.J."/>
            <person name="Edsinger-Gonzales E."/>
            <person name="Havlak P."/>
            <person name="Hellsten U."/>
            <person name="Kuo D.H."/>
            <person name="Larsson T."/>
            <person name="Lv J."/>
            <person name="Arendt D."/>
            <person name="Savage R."/>
            <person name="Osoegawa K."/>
            <person name="de Jong P."/>
            <person name="Grimwood J."/>
            <person name="Chapman J.A."/>
            <person name="Shapiro H."/>
            <person name="Aerts A."/>
            <person name="Otillar R.P."/>
            <person name="Terry A.Y."/>
            <person name="Boore J.L."/>
            <person name="Grigoriev I.V."/>
            <person name="Lindberg D.R."/>
            <person name="Seaver E.C."/>
            <person name="Weisblat D.A."/>
            <person name="Putnam N.H."/>
            <person name="Rokhsar D.S."/>
        </authorList>
    </citation>
    <scope>NUCLEOTIDE SEQUENCE</scope>
</reference>
<dbReference type="EMBL" id="AMQM01005098">
    <property type="status" value="NOT_ANNOTATED_CDS"/>
    <property type="molecule type" value="Genomic_DNA"/>
</dbReference>
<evidence type="ECO:0000259" key="5">
    <source>
        <dbReference type="PROSITE" id="PS51036"/>
    </source>
</evidence>
<dbReference type="STRING" id="6412.T1G4J6"/>
<dbReference type="RefSeq" id="XP_009020634.1">
    <property type="nucleotide sequence ID" value="XM_009022386.1"/>
</dbReference>
<feature type="region of interest" description="Disordered" evidence="4">
    <location>
        <begin position="457"/>
        <end position="482"/>
    </location>
</feature>
<dbReference type="Pfam" id="PF18151">
    <property type="entry name" value="DUF5601"/>
    <property type="match status" value="1"/>
</dbReference>
<sequence length="482" mass="55404">MSNLKIEETDLLCKKGCGFYGNPAWQGYCSKCWKELKHNKDDKISLKFDPKTTLQQQQQQQPSSTQQQHSLLRKSKIIPSIFGKSLSKLLLLLIFSYSSPKYHDQQSHSHRHQQSKPRSTTTRQSSEESQKVGKELVDYLRSLDMKEIMINIPKQVKGVIEKLYQMSLGNSPVDELSEMLSTFYQLMNDNMTSKHLYKAEEAEELLNLCERYVLTRLYSHLFSPSVTDDEQLDLKLQARIRSLHWISVHLLDVVLNESIDGVREHVESAITAIIEMNAKRCPQDKLECVVKCSKHIFEALKFSKNEPASADEFLPALIYIVLKANPPLLESNIQFITRFTNPTRLMTGEAGYYFTNLCCAVAFIKSLTHESLNLPESEFNRYMNGEITAHDPHISRTCEGLKLMEKNEKTLMEVKSGQEALMAEMLQMQQDMIDFKTSFHSQLTSLKMRAPLKIKPRRKKVDLDADDDSKVLQLPPPLQPQV</sequence>
<dbReference type="SUPFAM" id="SSF57716">
    <property type="entry name" value="Glucocorticoid receptor-like (DNA-binding domain)"/>
    <property type="match status" value="1"/>
</dbReference>
<protein>
    <recommendedName>
        <fullName evidence="10">Rab5 GDP/GTP exchange factor</fullName>
    </recommendedName>
</protein>
<dbReference type="Proteomes" id="UP000015101">
    <property type="component" value="Unassembled WGS sequence"/>
</dbReference>
<dbReference type="InterPro" id="IPR045046">
    <property type="entry name" value="Vps9-like"/>
</dbReference>
<dbReference type="HOGENOM" id="CLU_018416_1_1_1"/>
<dbReference type="FunCoup" id="T1G4J6">
    <property type="interactions" value="573"/>
</dbReference>
<dbReference type="AlphaFoldDB" id="T1G4J6"/>
<name>T1G4J6_HELRO</name>
<feature type="domain" description="VPS9" evidence="6">
    <location>
        <begin position="230"/>
        <end position="373"/>
    </location>
</feature>
<dbReference type="Gene3D" id="1.10.246.120">
    <property type="match status" value="1"/>
</dbReference>
<dbReference type="Pfam" id="PF02204">
    <property type="entry name" value="VPS9"/>
    <property type="match status" value="1"/>
</dbReference>
<evidence type="ECO:0000256" key="3">
    <source>
        <dbReference type="ARBA" id="ARBA00022833"/>
    </source>
</evidence>
<dbReference type="InParanoid" id="T1G4J6"/>
<organism evidence="8 9">
    <name type="scientific">Helobdella robusta</name>
    <name type="common">Californian leech</name>
    <dbReference type="NCBI Taxonomy" id="6412"/>
    <lineage>
        <taxon>Eukaryota</taxon>
        <taxon>Metazoa</taxon>
        <taxon>Spiralia</taxon>
        <taxon>Lophotrochozoa</taxon>
        <taxon>Annelida</taxon>
        <taxon>Clitellata</taxon>
        <taxon>Hirudinea</taxon>
        <taxon>Rhynchobdellida</taxon>
        <taxon>Glossiphoniidae</taxon>
        <taxon>Helobdella</taxon>
    </lineage>
</organism>
<dbReference type="Gene3D" id="1.20.1050.80">
    <property type="entry name" value="VPS9 domain"/>
    <property type="match status" value="1"/>
</dbReference>
<dbReference type="GO" id="GO:0016192">
    <property type="term" value="P:vesicle-mediated transport"/>
    <property type="evidence" value="ECO:0007669"/>
    <property type="project" value="InterPro"/>
</dbReference>
<evidence type="ECO:0000256" key="2">
    <source>
        <dbReference type="ARBA" id="ARBA00022771"/>
    </source>
</evidence>
<evidence type="ECO:0000313" key="9">
    <source>
        <dbReference type="Proteomes" id="UP000015101"/>
    </source>
</evidence>
<dbReference type="Pfam" id="PF01754">
    <property type="entry name" value="zf-A20"/>
    <property type="match status" value="1"/>
</dbReference>
<feature type="region of interest" description="Disordered" evidence="4">
    <location>
        <begin position="104"/>
        <end position="132"/>
    </location>
</feature>
<keyword evidence="3" id="KW-0862">Zinc</keyword>
<dbReference type="EnsemblMetazoa" id="HelroT81861">
    <property type="protein sequence ID" value="HelroP81861"/>
    <property type="gene ID" value="HelroG81861"/>
</dbReference>
<dbReference type="PROSITE" id="PS51205">
    <property type="entry name" value="VPS9"/>
    <property type="match status" value="1"/>
</dbReference>
<proteinExistence type="predicted"/>
<dbReference type="eggNOG" id="KOG3173">
    <property type="taxonomic scope" value="Eukaryota"/>
</dbReference>
<keyword evidence="9" id="KW-1185">Reference proteome</keyword>
<feature type="domain" description="A20-type" evidence="5">
    <location>
        <begin position="7"/>
        <end position="41"/>
    </location>
</feature>
<dbReference type="PANTHER" id="PTHR23101">
    <property type="entry name" value="RAB GDP/GTP EXCHANGE FACTOR"/>
    <property type="match status" value="1"/>
</dbReference>
<dbReference type="GO" id="GO:0031267">
    <property type="term" value="F:small GTPase binding"/>
    <property type="evidence" value="ECO:0000318"/>
    <property type="project" value="GO_Central"/>
</dbReference>
<gene>
    <name evidence="8" type="primary">20215994</name>
    <name evidence="7" type="ORF">HELRODRAFT_81861</name>
</gene>
<dbReference type="GeneID" id="20215994"/>
<reference evidence="8" key="3">
    <citation type="submission" date="2015-06" db="UniProtKB">
        <authorList>
            <consortium name="EnsemblMetazoa"/>
        </authorList>
    </citation>
    <scope>IDENTIFICATION</scope>
</reference>
<evidence type="ECO:0000259" key="6">
    <source>
        <dbReference type="PROSITE" id="PS51205"/>
    </source>
</evidence>
<keyword evidence="2" id="KW-0863">Zinc-finger</keyword>
<dbReference type="GO" id="GO:0030139">
    <property type="term" value="C:endocytic vesicle"/>
    <property type="evidence" value="ECO:0000318"/>
    <property type="project" value="GO_Central"/>
</dbReference>
<dbReference type="OrthoDB" id="300289at2759"/>
<evidence type="ECO:0000256" key="4">
    <source>
        <dbReference type="SAM" id="MobiDB-lite"/>
    </source>
</evidence>
<dbReference type="PROSITE" id="PS51036">
    <property type="entry name" value="ZF_A20"/>
    <property type="match status" value="1"/>
</dbReference>
<dbReference type="Gene3D" id="1.20.5.4770">
    <property type="match status" value="1"/>
</dbReference>
<dbReference type="InterPro" id="IPR002653">
    <property type="entry name" value="Znf_A20"/>
</dbReference>
<keyword evidence="1" id="KW-0479">Metal-binding</keyword>
<evidence type="ECO:0000256" key="1">
    <source>
        <dbReference type="ARBA" id="ARBA00022723"/>
    </source>
</evidence>
<evidence type="ECO:0008006" key="10">
    <source>
        <dbReference type="Google" id="ProtNLM"/>
    </source>
</evidence>
<evidence type="ECO:0000313" key="7">
    <source>
        <dbReference type="EMBL" id="ESO01398.1"/>
    </source>
</evidence>
<dbReference type="GO" id="GO:0005085">
    <property type="term" value="F:guanyl-nucleotide exchange factor activity"/>
    <property type="evidence" value="ECO:0000318"/>
    <property type="project" value="GO_Central"/>
</dbReference>
<dbReference type="KEGG" id="hro:HELRODRAFT_81861"/>
<dbReference type="GO" id="GO:0008270">
    <property type="term" value="F:zinc ion binding"/>
    <property type="evidence" value="ECO:0007669"/>
    <property type="project" value="UniProtKB-KW"/>
</dbReference>
<evidence type="ECO:0000313" key="8">
    <source>
        <dbReference type="EnsemblMetazoa" id="HelroP81861"/>
    </source>
</evidence>
<dbReference type="EMBL" id="KB096785">
    <property type="protein sequence ID" value="ESO01398.1"/>
    <property type="molecule type" value="Genomic_DNA"/>
</dbReference>
<reference evidence="9" key="1">
    <citation type="submission" date="2012-12" db="EMBL/GenBank/DDBJ databases">
        <authorList>
            <person name="Hellsten U."/>
            <person name="Grimwood J."/>
            <person name="Chapman J.A."/>
            <person name="Shapiro H."/>
            <person name="Aerts A."/>
            <person name="Otillar R.P."/>
            <person name="Terry A.Y."/>
            <person name="Boore J.L."/>
            <person name="Simakov O."/>
            <person name="Marletaz F."/>
            <person name="Cho S.-J."/>
            <person name="Edsinger-Gonzales E."/>
            <person name="Havlak P."/>
            <person name="Kuo D.-H."/>
            <person name="Larsson T."/>
            <person name="Lv J."/>
            <person name="Arendt D."/>
            <person name="Savage R."/>
            <person name="Osoegawa K."/>
            <person name="de Jong P."/>
            <person name="Lindberg D.R."/>
            <person name="Seaver E.C."/>
            <person name="Weisblat D.A."/>
            <person name="Putnam N.H."/>
            <person name="Grigoriev I.V."/>
            <person name="Rokhsar D.S."/>
        </authorList>
    </citation>
    <scope>NUCLEOTIDE SEQUENCE</scope>
</reference>
<dbReference type="SMART" id="SM00259">
    <property type="entry name" value="ZnF_A20"/>
    <property type="match status" value="1"/>
</dbReference>
<dbReference type="SUPFAM" id="SSF109993">
    <property type="entry name" value="VPS9 domain"/>
    <property type="match status" value="1"/>
</dbReference>
<accession>T1G4J6</accession>